<dbReference type="GO" id="GO:0003729">
    <property type="term" value="F:mRNA binding"/>
    <property type="evidence" value="ECO:0000318"/>
    <property type="project" value="GO_Central"/>
</dbReference>
<keyword evidence="3" id="KW-0396">Initiation factor</keyword>
<sequence>MAAAGPEIVLAARSSDGISLTPGVEGSPSFLTKHNDCKCMTFSQAGDILAWCDGTNVLVHQVSTGVKLCEIPRPRTVDLVLSPRQTYIALWENYAVRDDKGEDNFTVFRIKDGQLLTSCVAKAYSNWKPQWTADERLFVRMTTNTLYCHPGDNPSAPPGEGVLRFAAFQPGKKGAPSAARVYSEPNFQNPIANKSFYKADKVDFYWNKSGSAVLVSTQTDTDTSGKSYYGETNLYYINSRDGDSMTVSLDKGGPIHDCHWAPNGKEFAVCFGVIPSKVCLFNHRCDVIKDYGTGPRNFLRYSPHGNILCIAGFGNLQGDLEFWSREDHKLMTRAKAWDTTYFEWAPDSRHVITATTAPRLKVDNGYKIWHYAKGLVNEVKFDKELYQVQWQPAPEGKFPKRSLSPISDTARKATESSAKKQVYRPPGARNRPAPPKLHDEPKAAADTANLSKTALKNAKKRAAKKKAAEEATAAPAAAPAPTASASAAPEAQADTSKK</sequence>
<keyword evidence="6" id="KW-0810">Translation regulation</keyword>
<feature type="compositionally biased region" description="Low complexity" evidence="8">
    <location>
        <begin position="470"/>
        <end position="498"/>
    </location>
</feature>
<dbReference type="InterPro" id="IPR015943">
    <property type="entry name" value="WD40/YVTN_repeat-like_dom_sf"/>
</dbReference>
<keyword evidence="5" id="KW-0677">Repeat</keyword>
<dbReference type="FunCoup" id="A9VB96">
    <property type="interactions" value="1424"/>
</dbReference>
<dbReference type="STRING" id="81824.A9VB96"/>
<evidence type="ECO:0000256" key="5">
    <source>
        <dbReference type="ARBA" id="ARBA00022737"/>
    </source>
</evidence>
<evidence type="ECO:0000256" key="4">
    <source>
        <dbReference type="ARBA" id="ARBA00022574"/>
    </source>
</evidence>
<evidence type="ECO:0000259" key="9">
    <source>
        <dbReference type="Pfam" id="PF08662"/>
    </source>
</evidence>
<dbReference type="RefSeq" id="XP_001750023.1">
    <property type="nucleotide sequence ID" value="XM_001749971.1"/>
</dbReference>
<name>A9VB96_MONBE</name>
<dbReference type="InterPro" id="IPR013979">
    <property type="entry name" value="TIF_beta_prop-like"/>
</dbReference>
<dbReference type="GO" id="GO:0003743">
    <property type="term" value="F:translation initiation factor activity"/>
    <property type="evidence" value="ECO:0000318"/>
    <property type="project" value="GO_Central"/>
</dbReference>
<proteinExistence type="inferred from homology"/>
<reference evidence="10 11" key="1">
    <citation type="journal article" date="2008" name="Nature">
        <title>The genome of the choanoflagellate Monosiga brevicollis and the origin of metazoans.</title>
        <authorList>
            <consortium name="JGI Sequencing"/>
            <person name="King N."/>
            <person name="Westbrook M.J."/>
            <person name="Young S.L."/>
            <person name="Kuo A."/>
            <person name="Abedin M."/>
            <person name="Chapman J."/>
            <person name="Fairclough S."/>
            <person name="Hellsten U."/>
            <person name="Isogai Y."/>
            <person name="Letunic I."/>
            <person name="Marr M."/>
            <person name="Pincus D."/>
            <person name="Putnam N."/>
            <person name="Rokas A."/>
            <person name="Wright K.J."/>
            <person name="Zuzow R."/>
            <person name="Dirks W."/>
            <person name="Good M."/>
            <person name="Goodstein D."/>
            <person name="Lemons D."/>
            <person name="Li W."/>
            <person name="Lyons J.B."/>
            <person name="Morris A."/>
            <person name="Nichols S."/>
            <person name="Richter D.J."/>
            <person name="Salamov A."/>
            <person name="Bork P."/>
            <person name="Lim W.A."/>
            <person name="Manning G."/>
            <person name="Miller W.T."/>
            <person name="McGinnis W."/>
            <person name="Shapiro H."/>
            <person name="Tjian R."/>
            <person name="Grigoriev I.V."/>
            <person name="Rokhsar D."/>
        </authorList>
    </citation>
    <scope>NUCLEOTIDE SEQUENCE [LARGE SCALE GENOMIC DNA]</scope>
    <source>
        <strain evidence="11">MX1 / ATCC 50154</strain>
    </source>
</reference>
<dbReference type="InParanoid" id="A9VB96"/>
<keyword evidence="11" id="KW-1185">Reference proteome</keyword>
<dbReference type="Pfam" id="PF08662">
    <property type="entry name" value="eIF2A"/>
    <property type="match status" value="1"/>
</dbReference>
<feature type="compositionally biased region" description="Basic and acidic residues" evidence="8">
    <location>
        <begin position="409"/>
        <end position="418"/>
    </location>
</feature>
<evidence type="ECO:0000256" key="7">
    <source>
        <dbReference type="ARBA" id="ARBA00022917"/>
    </source>
</evidence>
<evidence type="ECO:0000313" key="10">
    <source>
        <dbReference type="EMBL" id="EDQ85198.1"/>
    </source>
</evidence>
<dbReference type="GO" id="GO:0006417">
    <property type="term" value="P:regulation of translation"/>
    <property type="evidence" value="ECO:0007669"/>
    <property type="project" value="UniProtKB-KW"/>
</dbReference>
<dbReference type="PANTHER" id="PTHR13227:SF0">
    <property type="entry name" value="EUKARYOTIC TRANSLATION INITIATION FACTOR 2A"/>
    <property type="match status" value="1"/>
</dbReference>
<dbReference type="PANTHER" id="PTHR13227">
    <property type="entry name" value="EUKARYOTIC TRANSLATION INITIATION FACTOR 2A"/>
    <property type="match status" value="1"/>
</dbReference>
<dbReference type="SUPFAM" id="SSF82171">
    <property type="entry name" value="DPP6 N-terminal domain-like"/>
    <property type="match status" value="1"/>
</dbReference>
<keyword evidence="4" id="KW-0853">WD repeat</keyword>
<dbReference type="OMA" id="RCCAYSP"/>
<dbReference type="GeneID" id="5895304"/>
<gene>
    <name evidence="10" type="ORF">MONBRDRAFT_29499</name>
</gene>
<evidence type="ECO:0000256" key="1">
    <source>
        <dbReference type="ARBA" id="ARBA00009573"/>
    </source>
</evidence>
<evidence type="ECO:0000313" key="11">
    <source>
        <dbReference type="Proteomes" id="UP000001357"/>
    </source>
</evidence>
<keyword evidence="7" id="KW-0648">Protein biosynthesis</keyword>
<feature type="region of interest" description="Disordered" evidence="8">
    <location>
        <begin position="394"/>
        <end position="498"/>
    </location>
</feature>
<dbReference type="GO" id="GO:0043022">
    <property type="term" value="F:ribosome binding"/>
    <property type="evidence" value="ECO:0000318"/>
    <property type="project" value="GO_Central"/>
</dbReference>
<dbReference type="AlphaFoldDB" id="A9VB96"/>
<evidence type="ECO:0000256" key="3">
    <source>
        <dbReference type="ARBA" id="ARBA00022540"/>
    </source>
</evidence>
<protein>
    <recommendedName>
        <fullName evidence="2">Eukaryotic translation initiation factor 2A</fullName>
    </recommendedName>
</protein>
<dbReference type="InterPro" id="IPR011387">
    <property type="entry name" value="TIF2A"/>
</dbReference>
<evidence type="ECO:0000256" key="6">
    <source>
        <dbReference type="ARBA" id="ARBA00022845"/>
    </source>
</evidence>
<dbReference type="EMBL" id="CH991576">
    <property type="protein sequence ID" value="EDQ85198.1"/>
    <property type="molecule type" value="Genomic_DNA"/>
</dbReference>
<evidence type="ECO:0000256" key="2">
    <source>
        <dbReference type="ARBA" id="ARBA00013819"/>
    </source>
</evidence>
<dbReference type="Proteomes" id="UP000001357">
    <property type="component" value="Unassembled WGS sequence"/>
</dbReference>
<comment type="similarity">
    <text evidence="1">Belongs to the WD repeat EIF2A family.</text>
</comment>
<dbReference type="KEGG" id="mbr:MONBRDRAFT_29499"/>
<feature type="domain" description="Translation initiation factor beta propellor-like" evidence="9">
    <location>
        <begin position="194"/>
        <end position="388"/>
    </location>
</feature>
<dbReference type="GO" id="GO:0000049">
    <property type="term" value="F:tRNA binding"/>
    <property type="evidence" value="ECO:0000318"/>
    <property type="project" value="GO_Central"/>
</dbReference>
<accession>A9VB96</accession>
<feature type="non-terminal residue" evidence="10">
    <location>
        <position position="498"/>
    </location>
</feature>
<dbReference type="Gene3D" id="2.130.10.10">
    <property type="entry name" value="YVTN repeat-like/Quinoprotein amine dehydrogenase"/>
    <property type="match status" value="1"/>
</dbReference>
<evidence type="ECO:0000256" key="8">
    <source>
        <dbReference type="SAM" id="MobiDB-lite"/>
    </source>
</evidence>
<dbReference type="eggNOG" id="KOG2315">
    <property type="taxonomic scope" value="Eukaryota"/>
</dbReference>
<organism evidence="10 11">
    <name type="scientific">Monosiga brevicollis</name>
    <name type="common">Choanoflagellate</name>
    <dbReference type="NCBI Taxonomy" id="81824"/>
    <lineage>
        <taxon>Eukaryota</taxon>
        <taxon>Choanoflagellata</taxon>
        <taxon>Craspedida</taxon>
        <taxon>Salpingoecidae</taxon>
        <taxon>Monosiga</taxon>
    </lineage>
</organism>